<evidence type="ECO:0000313" key="1">
    <source>
        <dbReference type="EMBL" id="CAG8600150.1"/>
    </source>
</evidence>
<dbReference type="EMBL" id="CAJVPT010013909">
    <property type="protein sequence ID" value="CAG8600150.1"/>
    <property type="molecule type" value="Genomic_DNA"/>
</dbReference>
<protein>
    <submittedName>
        <fullName evidence="1">12872_t:CDS:1</fullName>
    </submittedName>
</protein>
<keyword evidence="2" id="KW-1185">Reference proteome</keyword>
<evidence type="ECO:0000313" key="2">
    <source>
        <dbReference type="Proteomes" id="UP000789525"/>
    </source>
</evidence>
<feature type="non-terminal residue" evidence="1">
    <location>
        <position position="1"/>
    </location>
</feature>
<gene>
    <name evidence="1" type="ORF">ACOLOM_LOCUS6652</name>
</gene>
<comment type="caution">
    <text evidence="1">The sequence shown here is derived from an EMBL/GenBank/DDBJ whole genome shotgun (WGS) entry which is preliminary data.</text>
</comment>
<accession>A0ACA9MRB6</accession>
<sequence>DENSNPSSSVESLTLDSPFFQTENSKLEIEEPDVGISVESESLVREEPSNNEYSMDPKTIEESPSSKELSFPVDVEDDSSSNKFSNIEKDSMHQEDILNEDDIYEVADSSDGEIDRQMEEENSEFARFLSELQQKDINSIQKELNEEIDQLNEQQRKEKRDADGITQLMVNDCQKLLELFGIPFVNAPMEAEAQCAELLRQGLVDGIITDDKDFECELKLDREKLIRLAILLGSDYSEGLPGVGVVNAMEIFNEFPDEDGLEKFRDWWFDVQSGTHTTDDAEKESENPISASLNLKRKIDASNSYKNDDNSSESLSGEEGDQSLNASDALGSASEVEKIGKTKRMTYSGSRNIGNKNKRKK</sequence>
<proteinExistence type="predicted"/>
<organism evidence="1 2">
    <name type="scientific">Acaulospora colombiana</name>
    <dbReference type="NCBI Taxonomy" id="27376"/>
    <lineage>
        <taxon>Eukaryota</taxon>
        <taxon>Fungi</taxon>
        <taxon>Fungi incertae sedis</taxon>
        <taxon>Mucoromycota</taxon>
        <taxon>Glomeromycotina</taxon>
        <taxon>Glomeromycetes</taxon>
        <taxon>Diversisporales</taxon>
        <taxon>Acaulosporaceae</taxon>
        <taxon>Acaulospora</taxon>
    </lineage>
</organism>
<dbReference type="Proteomes" id="UP000789525">
    <property type="component" value="Unassembled WGS sequence"/>
</dbReference>
<reference evidence="1" key="1">
    <citation type="submission" date="2021-06" db="EMBL/GenBank/DDBJ databases">
        <authorList>
            <person name="Kallberg Y."/>
            <person name="Tangrot J."/>
            <person name="Rosling A."/>
        </authorList>
    </citation>
    <scope>NUCLEOTIDE SEQUENCE</scope>
    <source>
        <strain evidence="1">CL356</strain>
    </source>
</reference>
<name>A0ACA9MRB6_9GLOM</name>